<evidence type="ECO:0000256" key="2">
    <source>
        <dbReference type="SAM" id="Phobius"/>
    </source>
</evidence>
<keyword evidence="2" id="KW-0472">Membrane</keyword>
<organism evidence="3 4">
    <name type="scientific">Corynebacterium pollutisoli</name>
    <dbReference type="NCBI Taxonomy" id="1610489"/>
    <lineage>
        <taxon>Bacteria</taxon>
        <taxon>Bacillati</taxon>
        <taxon>Actinomycetota</taxon>
        <taxon>Actinomycetes</taxon>
        <taxon>Mycobacteriales</taxon>
        <taxon>Corynebacteriaceae</taxon>
        <taxon>Corynebacterium</taxon>
    </lineage>
</organism>
<feature type="transmembrane region" description="Helical" evidence="2">
    <location>
        <begin position="89"/>
        <end position="111"/>
    </location>
</feature>
<keyword evidence="2" id="KW-1133">Transmembrane helix</keyword>
<dbReference type="Proteomes" id="UP000193309">
    <property type="component" value="Unassembled WGS sequence"/>
</dbReference>
<dbReference type="AlphaFoldDB" id="A0A1X7JD60"/>
<accession>A0A1X7JD60</accession>
<feature type="region of interest" description="Disordered" evidence="1">
    <location>
        <begin position="1"/>
        <end position="20"/>
    </location>
</feature>
<name>A0A1X7JD60_9CORY</name>
<evidence type="ECO:0000313" key="3">
    <source>
        <dbReference type="EMBL" id="SMG25732.1"/>
    </source>
</evidence>
<keyword evidence="2" id="KW-0812">Transmembrane</keyword>
<evidence type="ECO:0000313" key="4">
    <source>
        <dbReference type="Proteomes" id="UP000193309"/>
    </source>
</evidence>
<dbReference type="EMBL" id="FXAR01000004">
    <property type="protein sequence ID" value="SMG25732.1"/>
    <property type="molecule type" value="Genomic_DNA"/>
</dbReference>
<keyword evidence="4" id="KW-1185">Reference proteome</keyword>
<proteinExistence type="predicted"/>
<evidence type="ECO:0000256" key="1">
    <source>
        <dbReference type="SAM" id="MobiDB-lite"/>
    </source>
</evidence>
<reference evidence="4" key="1">
    <citation type="submission" date="2017-04" db="EMBL/GenBank/DDBJ databases">
        <authorList>
            <person name="Varghese N."/>
            <person name="Submissions S."/>
        </authorList>
    </citation>
    <scope>NUCLEOTIDE SEQUENCE [LARGE SCALE GENOMIC DNA]</scope>
    <source>
        <strain evidence="4">VDS</strain>
    </source>
</reference>
<sequence>MFRHKTSNLPAPGRPPGSYPAGTAIDSVSVTDVNSRPQRPRPPAPIRWAGLIAIVQSVIILAFASVLVYRDVTGHVEEDLISDSANINWVGTGTAVFLWIIFGAAIFAAIWMMRGHQWGRGLIVFLEIIILGLSWFMFSAGVWWAGLLTAASALAALVFLFHRRSLEWAEATHGF</sequence>
<gene>
    <name evidence="3" type="ORF">SAMN06295981_1479</name>
</gene>
<feature type="transmembrane region" description="Helical" evidence="2">
    <location>
        <begin position="118"/>
        <end position="136"/>
    </location>
</feature>
<feature type="transmembrane region" description="Helical" evidence="2">
    <location>
        <begin position="48"/>
        <end position="69"/>
    </location>
</feature>
<protein>
    <submittedName>
        <fullName evidence="3">Uncharacterized protein</fullName>
    </submittedName>
</protein>
<feature type="transmembrane region" description="Helical" evidence="2">
    <location>
        <begin position="142"/>
        <end position="161"/>
    </location>
</feature>